<keyword evidence="3 5" id="KW-1133">Transmembrane helix</keyword>
<dbReference type="GO" id="GO:0016020">
    <property type="term" value="C:membrane"/>
    <property type="evidence" value="ECO:0007669"/>
    <property type="project" value="UniProtKB-SubCell"/>
</dbReference>
<protein>
    <submittedName>
        <fullName evidence="7">ABC transporter permease</fullName>
    </submittedName>
</protein>
<accession>A0A369MG90</accession>
<evidence type="ECO:0000313" key="8">
    <source>
        <dbReference type="Proteomes" id="UP000253970"/>
    </source>
</evidence>
<evidence type="ECO:0000256" key="4">
    <source>
        <dbReference type="ARBA" id="ARBA00023136"/>
    </source>
</evidence>
<organism evidence="7 8">
    <name type="scientific">Eggerthella lenta</name>
    <name type="common">Eubacterium lentum</name>
    <dbReference type="NCBI Taxonomy" id="84112"/>
    <lineage>
        <taxon>Bacteria</taxon>
        <taxon>Bacillati</taxon>
        <taxon>Actinomycetota</taxon>
        <taxon>Coriobacteriia</taxon>
        <taxon>Eggerthellales</taxon>
        <taxon>Eggerthellaceae</taxon>
        <taxon>Eggerthella</taxon>
    </lineage>
</organism>
<keyword evidence="4 5" id="KW-0472">Membrane</keyword>
<keyword evidence="2 5" id="KW-0812">Transmembrane</keyword>
<dbReference type="Pfam" id="PF12698">
    <property type="entry name" value="ABC2_membrane_3"/>
    <property type="match status" value="1"/>
</dbReference>
<evidence type="ECO:0000256" key="3">
    <source>
        <dbReference type="ARBA" id="ARBA00022989"/>
    </source>
</evidence>
<evidence type="ECO:0000259" key="6">
    <source>
        <dbReference type="Pfam" id="PF12698"/>
    </source>
</evidence>
<dbReference type="EMBL" id="PPTU01000009">
    <property type="protein sequence ID" value="RDB70610.1"/>
    <property type="molecule type" value="Genomic_DNA"/>
</dbReference>
<evidence type="ECO:0000256" key="2">
    <source>
        <dbReference type="ARBA" id="ARBA00022692"/>
    </source>
</evidence>
<dbReference type="InterPro" id="IPR013525">
    <property type="entry name" value="ABC2_TM"/>
</dbReference>
<feature type="transmembrane region" description="Helical" evidence="5">
    <location>
        <begin position="20"/>
        <end position="40"/>
    </location>
</feature>
<feature type="transmembrane region" description="Helical" evidence="5">
    <location>
        <begin position="316"/>
        <end position="334"/>
    </location>
</feature>
<evidence type="ECO:0000313" key="7">
    <source>
        <dbReference type="EMBL" id="RDB70610.1"/>
    </source>
</evidence>
<evidence type="ECO:0000256" key="5">
    <source>
        <dbReference type="SAM" id="Phobius"/>
    </source>
</evidence>
<evidence type="ECO:0000256" key="1">
    <source>
        <dbReference type="ARBA" id="ARBA00004141"/>
    </source>
</evidence>
<dbReference type="Proteomes" id="UP000253970">
    <property type="component" value="Unassembled WGS sequence"/>
</dbReference>
<proteinExistence type="predicted"/>
<comment type="caution">
    <text evidence="7">The sequence shown here is derived from an EMBL/GenBank/DDBJ whole genome shotgun (WGS) entry which is preliminary data.</text>
</comment>
<feature type="domain" description="ABC-2 type transporter transmembrane" evidence="6">
    <location>
        <begin position="16"/>
        <end position="396"/>
    </location>
</feature>
<comment type="subcellular location">
    <subcellularLocation>
        <location evidence="1">Membrane</location>
        <topology evidence="1">Multi-pass membrane protein</topology>
    </subcellularLocation>
</comment>
<feature type="transmembrane region" description="Helical" evidence="5">
    <location>
        <begin position="285"/>
        <end position="304"/>
    </location>
</feature>
<feature type="transmembrane region" description="Helical" evidence="5">
    <location>
        <begin position="204"/>
        <end position="224"/>
    </location>
</feature>
<name>A0A369MG90_EGGLN</name>
<reference evidence="7 8" key="1">
    <citation type="journal article" date="2018" name="Elife">
        <title>Discovery and characterization of a prevalent human gut bacterial enzyme sufficient for the inactivation of a family of plant toxins.</title>
        <authorList>
            <person name="Koppel N."/>
            <person name="Bisanz J.E."/>
            <person name="Pandelia M.E."/>
            <person name="Turnbaugh P.J."/>
            <person name="Balskus E.P."/>
        </authorList>
    </citation>
    <scope>NUCLEOTIDE SEQUENCE [LARGE SCALE GENOMIC DNA]</scope>
    <source>
        <strain evidence="7 8">W1 BHI 6</strain>
    </source>
</reference>
<dbReference type="AlphaFoldDB" id="A0A369MG90"/>
<dbReference type="RefSeq" id="WP_114533766.1">
    <property type="nucleotide sequence ID" value="NZ_PPTU01000009.1"/>
</dbReference>
<feature type="transmembrane region" description="Helical" evidence="5">
    <location>
        <begin position="254"/>
        <end position="273"/>
    </location>
</feature>
<sequence length="406" mass="42865">MFNVFKGALLALVREKSVFIWSLAFPLILSTMFVFMFANLDEAGQFEPIPTAVVADENYDAAPGFSEMIDTLAEPGADQMLDVARVATEQEARDLMSGNDTAGAGYFNISGDGAAGYFTVDADGMPTVHVKAGVTPDSLDSAYQSILKTIGDGYVRNAALIEDVAAENPAALADMAAVEKLLDAGDLTEKIDVTQNPPKESVRYFFALLGMAALFGGQIGMIAICRTQPNLSALGARRAVGALSRAKTLTATLAASWVLTFACIAIAFLYIRFVAGVDFGGRDAICIAVIAAAALTATAFGTLLGSLPKIDEGVKGGMLSGIVCFASLFAGLYGSPTMKLADTVNAAVPAAQLVNPAVQISQAFYSIMYYDTYQRTIEHILILLAMAAVLFAASALFIRRQRYASL</sequence>
<dbReference type="GO" id="GO:0140359">
    <property type="term" value="F:ABC-type transporter activity"/>
    <property type="evidence" value="ECO:0007669"/>
    <property type="project" value="InterPro"/>
</dbReference>
<gene>
    <name evidence="7" type="ORF">C1875_07545</name>
</gene>
<feature type="transmembrane region" description="Helical" evidence="5">
    <location>
        <begin position="380"/>
        <end position="398"/>
    </location>
</feature>